<organism evidence="2 3">
    <name type="scientific">Trametes pubescens</name>
    <name type="common">White-rot fungus</name>
    <dbReference type="NCBI Taxonomy" id="154538"/>
    <lineage>
        <taxon>Eukaryota</taxon>
        <taxon>Fungi</taxon>
        <taxon>Dikarya</taxon>
        <taxon>Basidiomycota</taxon>
        <taxon>Agaricomycotina</taxon>
        <taxon>Agaricomycetes</taxon>
        <taxon>Polyporales</taxon>
        <taxon>Polyporaceae</taxon>
        <taxon>Trametes</taxon>
    </lineage>
</organism>
<keyword evidence="3" id="KW-1185">Reference proteome</keyword>
<evidence type="ECO:0000313" key="3">
    <source>
        <dbReference type="Proteomes" id="UP000184267"/>
    </source>
</evidence>
<proteinExistence type="predicted"/>
<sequence>MGTSLGGMSSLLITPGYEPPSFRRLSQIAPANFPGHDPEEVRVDRDPSVSSAEV</sequence>
<protein>
    <submittedName>
        <fullName evidence="2">Uncharacterized protein</fullName>
    </submittedName>
</protein>
<reference evidence="2 3" key="1">
    <citation type="submission" date="2016-10" db="EMBL/GenBank/DDBJ databases">
        <title>Genome sequence of the basidiomycete white-rot fungus Trametes pubescens.</title>
        <authorList>
            <person name="Makela M.R."/>
            <person name="Granchi Z."/>
            <person name="Peng M."/>
            <person name="De Vries R.P."/>
            <person name="Grigoriev I."/>
            <person name="Riley R."/>
            <person name="Hilden K."/>
        </authorList>
    </citation>
    <scope>NUCLEOTIDE SEQUENCE [LARGE SCALE GENOMIC DNA]</scope>
    <source>
        <strain evidence="2 3">FBCC735</strain>
    </source>
</reference>
<feature type="region of interest" description="Disordered" evidence="1">
    <location>
        <begin position="28"/>
        <end position="54"/>
    </location>
</feature>
<dbReference type="Proteomes" id="UP000184267">
    <property type="component" value="Unassembled WGS sequence"/>
</dbReference>
<accession>A0A1M2VWT8</accession>
<feature type="compositionally biased region" description="Basic and acidic residues" evidence="1">
    <location>
        <begin position="36"/>
        <end position="47"/>
    </location>
</feature>
<gene>
    <name evidence="2" type="ORF">TRAPUB_11399</name>
</gene>
<dbReference type="EMBL" id="MNAD01000534">
    <property type="protein sequence ID" value="OJT12061.1"/>
    <property type="molecule type" value="Genomic_DNA"/>
</dbReference>
<name>A0A1M2VWT8_TRAPU</name>
<comment type="caution">
    <text evidence="2">The sequence shown here is derived from an EMBL/GenBank/DDBJ whole genome shotgun (WGS) entry which is preliminary data.</text>
</comment>
<evidence type="ECO:0000313" key="2">
    <source>
        <dbReference type="EMBL" id="OJT12061.1"/>
    </source>
</evidence>
<evidence type="ECO:0000256" key="1">
    <source>
        <dbReference type="SAM" id="MobiDB-lite"/>
    </source>
</evidence>
<dbReference type="AlphaFoldDB" id="A0A1M2VWT8"/>